<dbReference type="EMBL" id="JADCNL010000012">
    <property type="protein sequence ID" value="KAG0457950.1"/>
    <property type="molecule type" value="Genomic_DNA"/>
</dbReference>
<dbReference type="PROSITE" id="PS50011">
    <property type="entry name" value="PROTEIN_KINASE_DOM"/>
    <property type="match status" value="1"/>
</dbReference>
<dbReference type="InterPro" id="IPR011009">
    <property type="entry name" value="Kinase-like_dom_sf"/>
</dbReference>
<keyword evidence="4" id="KW-1185">Reference proteome</keyword>
<evidence type="ECO:0000256" key="1">
    <source>
        <dbReference type="SAM" id="MobiDB-lite"/>
    </source>
</evidence>
<dbReference type="SUPFAM" id="SSF56112">
    <property type="entry name" value="Protein kinase-like (PK-like)"/>
    <property type="match status" value="1"/>
</dbReference>
<dbReference type="Pfam" id="PF00069">
    <property type="entry name" value="Pkinase"/>
    <property type="match status" value="1"/>
</dbReference>
<dbReference type="GO" id="GO:0004672">
    <property type="term" value="F:protein kinase activity"/>
    <property type="evidence" value="ECO:0007669"/>
    <property type="project" value="InterPro"/>
</dbReference>
<dbReference type="Gene3D" id="1.10.510.10">
    <property type="entry name" value="Transferase(Phosphotransferase) domain 1"/>
    <property type="match status" value="1"/>
</dbReference>
<gene>
    <name evidence="3" type="ORF">HPP92_023107</name>
</gene>
<feature type="region of interest" description="Disordered" evidence="1">
    <location>
        <begin position="204"/>
        <end position="241"/>
    </location>
</feature>
<comment type="caution">
    <text evidence="3">The sequence shown here is derived from an EMBL/GenBank/DDBJ whole genome shotgun (WGS) entry which is preliminary data.</text>
</comment>
<evidence type="ECO:0000259" key="2">
    <source>
        <dbReference type="PROSITE" id="PS50011"/>
    </source>
</evidence>
<proteinExistence type="predicted"/>
<dbReference type="PANTHER" id="PTHR48010:SF90">
    <property type="entry name" value="OS07G0574100 PROTEIN"/>
    <property type="match status" value="1"/>
</dbReference>
<dbReference type="GO" id="GO:0005524">
    <property type="term" value="F:ATP binding"/>
    <property type="evidence" value="ECO:0007669"/>
    <property type="project" value="InterPro"/>
</dbReference>
<dbReference type="PANTHER" id="PTHR48010">
    <property type="entry name" value="OS05G0588300 PROTEIN"/>
    <property type="match status" value="1"/>
</dbReference>
<evidence type="ECO:0000313" key="4">
    <source>
        <dbReference type="Proteomes" id="UP000636800"/>
    </source>
</evidence>
<dbReference type="InterPro" id="IPR000719">
    <property type="entry name" value="Prot_kinase_dom"/>
</dbReference>
<feature type="compositionally biased region" description="Low complexity" evidence="1">
    <location>
        <begin position="217"/>
        <end position="230"/>
    </location>
</feature>
<reference evidence="3 4" key="1">
    <citation type="journal article" date="2020" name="Nat. Food">
        <title>A phased Vanilla planifolia genome enables genetic improvement of flavour and production.</title>
        <authorList>
            <person name="Hasing T."/>
            <person name="Tang H."/>
            <person name="Brym M."/>
            <person name="Khazi F."/>
            <person name="Huang T."/>
            <person name="Chambers A.H."/>
        </authorList>
    </citation>
    <scope>NUCLEOTIDE SEQUENCE [LARGE SCALE GENOMIC DNA]</scope>
    <source>
        <tissue evidence="3">Leaf</tissue>
    </source>
</reference>
<feature type="domain" description="Protein kinase" evidence="2">
    <location>
        <begin position="1"/>
        <end position="202"/>
    </location>
</feature>
<evidence type="ECO:0000313" key="3">
    <source>
        <dbReference type="EMBL" id="KAG0457950.1"/>
    </source>
</evidence>
<accession>A0A835PSR1</accession>
<organism evidence="3 4">
    <name type="scientific">Vanilla planifolia</name>
    <name type="common">Vanilla</name>
    <dbReference type="NCBI Taxonomy" id="51239"/>
    <lineage>
        <taxon>Eukaryota</taxon>
        <taxon>Viridiplantae</taxon>
        <taxon>Streptophyta</taxon>
        <taxon>Embryophyta</taxon>
        <taxon>Tracheophyta</taxon>
        <taxon>Spermatophyta</taxon>
        <taxon>Magnoliopsida</taxon>
        <taxon>Liliopsida</taxon>
        <taxon>Asparagales</taxon>
        <taxon>Orchidaceae</taxon>
        <taxon>Vanilloideae</taxon>
        <taxon>Vanilleae</taxon>
        <taxon>Vanilla</taxon>
    </lineage>
</organism>
<sequence>MGIGEVGEFLWIGRRVSLVLGAARGLARIHLEYNASKIPHGNIKTCNILLDKNGVAHVSDFGLALLLSPSHATARLGGYAAPEQAETRKLSQEADVYAFGVLVLEVLTGRVPNQWHGLSGNGEGPVTGADGRALTSTLPEWVRSVVREEWTAEVFDVELVRYKNVEEEMVSMLHVGLACSARQPEARPPMFEVVRMIEDIRVEQSPLAEDDDELNEPRIPISPSFPTTPTEDGRQSYALTE</sequence>
<dbReference type="InterPro" id="IPR050994">
    <property type="entry name" value="At_inactive_RLKs"/>
</dbReference>
<name>A0A835PSR1_VANPL</name>
<dbReference type="AlphaFoldDB" id="A0A835PSR1"/>
<protein>
    <recommendedName>
        <fullName evidence="2">Protein kinase domain-containing protein</fullName>
    </recommendedName>
</protein>
<dbReference type="Proteomes" id="UP000636800">
    <property type="component" value="Chromosome 12"/>
</dbReference>